<accession>A0ABW9DXB5</accession>
<evidence type="ECO:0000313" key="7">
    <source>
        <dbReference type="Proteomes" id="UP001629432"/>
    </source>
</evidence>
<dbReference type="SMART" id="SM00345">
    <property type="entry name" value="HTH_GNTR"/>
    <property type="match status" value="1"/>
</dbReference>
<dbReference type="Gene3D" id="1.10.10.10">
    <property type="entry name" value="Winged helix-like DNA-binding domain superfamily/Winged helix DNA-binding domain"/>
    <property type="match status" value="1"/>
</dbReference>
<keyword evidence="7" id="KW-1185">Reference proteome</keyword>
<dbReference type="PANTHER" id="PTHR43537:SF41">
    <property type="entry name" value="TRANSCRIPTIONAL REGULATORY PROTEIN"/>
    <property type="match status" value="1"/>
</dbReference>
<dbReference type="Proteomes" id="UP001629432">
    <property type="component" value="Unassembled WGS sequence"/>
</dbReference>
<evidence type="ECO:0000256" key="1">
    <source>
        <dbReference type="ARBA" id="ARBA00023015"/>
    </source>
</evidence>
<dbReference type="CDD" id="cd07377">
    <property type="entry name" value="WHTH_GntR"/>
    <property type="match status" value="1"/>
</dbReference>
<keyword evidence="2" id="KW-0238">DNA-binding</keyword>
<evidence type="ECO:0000256" key="3">
    <source>
        <dbReference type="ARBA" id="ARBA00023163"/>
    </source>
</evidence>
<dbReference type="InterPro" id="IPR008920">
    <property type="entry name" value="TF_FadR/GntR_C"/>
</dbReference>
<dbReference type="SMART" id="SM00895">
    <property type="entry name" value="FCD"/>
    <property type="match status" value="1"/>
</dbReference>
<evidence type="ECO:0000313" key="6">
    <source>
        <dbReference type="EMBL" id="MFM0639795.1"/>
    </source>
</evidence>
<dbReference type="InterPro" id="IPR036390">
    <property type="entry name" value="WH_DNA-bd_sf"/>
</dbReference>
<keyword evidence="4" id="KW-0175">Coiled coil</keyword>
<dbReference type="EMBL" id="JAQQCF010000023">
    <property type="protein sequence ID" value="MFM0639795.1"/>
    <property type="molecule type" value="Genomic_DNA"/>
</dbReference>
<dbReference type="RefSeq" id="WP_408235576.1">
    <property type="nucleotide sequence ID" value="NZ_JAQQCF010000023.1"/>
</dbReference>
<dbReference type="InterPro" id="IPR011711">
    <property type="entry name" value="GntR_C"/>
</dbReference>
<dbReference type="InterPro" id="IPR036388">
    <property type="entry name" value="WH-like_DNA-bd_sf"/>
</dbReference>
<sequence>MLAVRHAHLLCYCPELNSQHMDSISARWFWYTIIPNDKGSTHMDHKLDSTADAIAVSLRELIAAGELEDGARLVERELADRFGVSRVPMREAIQKLEGEGLIELMRNRGAVVRTLTESDLDEIYALRMLLEGDAIFHAVKRMDSETLSRAELVHRLLGDADTAQRQGELNREFHELLYRPCANGRQLKTIRELRAQVERYERLQSTLLADTPAFQDEHLKILEACETGNARLARSMTVEHLASAKRIVLQRVRAE</sequence>
<reference evidence="6 7" key="1">
    <citation type="journal article" date="2024" name="Chem. Sci.">
        <title>Discovery of megapolipeptins by genome mining of a Burkholderiales bacteria collection.</title>
        <authorList>
            <person name="Paulo B.S."/>
            <person name="Recchia M.J.J."/>
            <person name="Lee S."/>
            <person name="Fergusson C.H."/>
            <person name="Romanowski S.B."/>
            <person name="Hernandez A."/>
            <person name="Krull N."/>
            <person name="Liu D.Y."/>
            <person name="Cavanagh H."/>
            <person name="Bos A."/>
            <person name="Gray C.A."/>
            <person name="Murphy B.T."/>
            <person name="Linington R.G."/>
            <person name="Eustaquio A.S."/>
        </authorList>
    </citation>
    <scope>NUCLEOTIDE SEQUENCE [LARGE SCALE GENOMIC DNA]</scope>
    <source>
        <strain evidence="6 7">RL17-338-BIC-A</strain>
    </source>
</reference>
<evidence type="ECO:0000256" key="2">
    <source>
        <dbReference type="ARBA" id="ARBA00023125"/>
    </source>
</evidence>
<proteinExistence type="predicted"/>
<dbReference type="SUPFAM" id="SSF46785">
    <property type="entry name" value="Winged helix' DNA-binding domain"/>
    <property type="match status" value="1"/>
</dbReference>
<organism evidence="6 7">
    <name type="scientific">Paraburkholderia metrosideri</name>
    <dbReference type="NCBI Taxonomy" id="580937"/>
    <lineage>
        <taxon>Bacteria</taxon>
        <taxon>Pseudomonadati</taxon>
        <taxon>Pseudomonadota</taxon>
        <taxon>Betaproteobacteria</taxon>
        <taxon>Burkholderiales</taxon>
        <taxon>Burkholderiaceae</taxon>
        <taxon>Paraburkholderia</taxon>
    </lineage>
</organism>
<dbReference type="SUPFAM" id="SSF48008">
    <property type="entry name" value="GntR ligand-binding domain-like"/>
    <property type="match status" value="1"/>
</dbReference>
<comment type="caution">
    <text evidence="6">The sequence shown here is derived from an EMBL/GenBank/DDBJ whole genome shotgun (WGS) entry which is preliminary data.</text>
</comment>
<dbReference type="InterPro" id="IPR000524">
    <property type="entry name" value="Tscrpt_reg_HTH_GntR"/>
</dbReference>
<feature type="coiled-coil region" evidence="4">
    <location>
        <begin position="183"/>
        <end position="210"/>
    </location>
</feature>
<dbReference type="PANTHER" id="PTHR43537">
    <property type="entry name" value="TRANSCRIPTIONAL REGULATOR, GNTR FAMILY"/>
    <property type="match status" value="1"/>
</dbReference>
<evidence type="ECO:0000259" key="5">
    <source>
        <dbReference type="PROSITE" id="PS50949"/>
    </source>
</evidence>
<dbReference type="Pfam" id="PF07729">
    <property type="entry name" value="FCD"/>
    <property type="match status" value="1"/>
</dbReference>
<keyword evidence="3" id="KW-0804">Transcription</keyword>
<protein>
    <submittedName>
        <fullName evidence="6">GntR family transcriptional regulator</fullName>
    </submittedName>
</protein>
<dbReference type="Pfam" id="PF00392">
    <property type="entry name" value="GntR"/>
    <property type="match status" value="1"/>
</dbReference>
<evidence type="ECO:0000256" key="4">
    <source>
        <dbReference type="SAM" id="Coils"/>
    </source>
</evidence>
<name>A0ABW9DXB5_9BURK</name>
<dbReference type="PRINTS" id="PR00035">
    <property type="entry name" value="HTHGNTR"/>
</dbReference>
<feature type="domain" description="HTH gntR-type" evidence="5">
    <location>
        <begin position="48"/>
        <end position="115"/>
    </location>
</feature>
<dbReference type="Gene3D" id="1.20.120.530">
    <property type="entry name" value="GntR ligand-binding domain-like"/>
    <property type="match status" value="1"/>
</dbReference>
<dbReference type="PROSITE" id="PS50949">
    <property type="entry name" value="HTH_GNTR"/>
    <property type="match status" value="1"/>
</dbReference>
<gene>
    <name evidence="6" type="ORF">PQQ63_24195</name>
</gene>
<keyword evidence="1" id="KW-0805">Transcription regulation</keyword>